<dbReference type="Proteomes" id="UP000624041">
    <property type="component" value="Unassembled WGS sequence"/>
</dbReference>
<reference evidence="1" key="1">
    <citation type="journal article" date="2014" name="Int. J. Syst. Evol. Microbiol.">
        <title>Complete genome sequence of Corynebacterium casei LMG S-19264T (=DSM 44701T), isolated from a smear-ripened cheese.</title>
        <authorList>
            <consortium name="US DOE Joint Genome Institute (JGI-PGF)"/>
            <person name="Walter F."/>
            <person name="Albersmeier A."/>
            <person name="Kalinowski J."/>
            <person name="Ruckert C."/>
        </authorList>
    </citation>
    <scope>NUCLEOTIDE SEQUENCE</scope>
    <source>
        <strain evidence="1">JCM 17251</strain>
    </source>
</reference>
<name>A0A917XWG9_9BACI</name>
<dbReference type="EMBL" id="BMOS01000010">
    <property type="protein sequence ID" value="GGN57106.1"/>
    <property type="molecule type" value="Genomic_DNA"/>
</dbReference>
<proteinExistence type="predicted"/>
<organism evidence="1 2">
    <name type="scientific">Oceanobacillus indicireducens</name>
    <dbReference type="NCBI Taxonomy" id="1004261"/>
    <lineage>
        <taxon>Bacteria</taxon>
        <taxon>Bacillati</taxon>
        <taxon>Bacillota</taxon>
        <taxon>Bacilli</taxon>
        <taxon>Bacillales</taxon>
        <taxon>Bacillaceae</taxon>
        <taxon>Oceanobacillus</taxon>
    </lineage>
</organism>
<dbReference type="RefSeq" id="WP_156856959.1">
    <property type="nucleotide sequence ID" value="NZ_BMOS01000010.1"/>
</dbReference>
<reference evidence="1" key="2">
    <citation type="submission" date="2020-09" db="EMBL/GenBank/DDBJ databases">
        <authorList>
            <person name="Sun Q."/>
            <person name="Ohkuma M."/>
        </authorList>
    </citation>
    <scope>NUCLEOTIDE SEQUENCE</scope>
    <source>
        <strain evidence="1">JCM 17251</strain>
    </source>
</reference>
<keyword evidence="2" id="KW-1185">Reference proteome</keyword>
<comment type="caution">
    <text evidence="1">The sequence shown here is derived from an EMBL/GenBank/DDBJ whole genome shotgun (WGS) entry which is preliminary data.</text>
</comment>
<protein>
    <submittedName>
        <fullName evidence="1">Uncharacterized protein</fullName>
    </submittedName>
</protein>
<gene>
    <name evidence="1" type="ORF">GCM10007971_17780</name>
</gene>
<evidence type="ECO:0000313" key="1">
    <source>
        <dbReference type="EMBL" id="GGN57106.1"/>
    </source>
</evidence>
<sequence>MHIDIAVYKCMVDERLEKVKDETYGKKCYDEQTRNTQFKLKLIMMLNVLL</sequence>
<accession>A0A917XWG9</accession>
<dbReference type="AlphaFoldDB" id="A0A917XWG9"/>
<evidence type="ECO:0000313" key="2">
    <source>
        <dbReference type="Proteomes" id="UP000624041"/>
    </source>
</evidence>